<proteinExistence type="predicted"/>
<name>A0ABD3PDJ8_9STRA</name>
<accession>A0ABD3PDJ8</accession>
<evidence type="ECO:0000313" key="2">
    <source>
        <dbReference type="Proteomes" id="UP001530400"/>
    </source>
</evidence>
<evidence type="ECO:0000313" key="1">
    <source>
        <dbReference type="EMBL" id="KAL3785809.1"/>
    </source>
</evidence>
<keyword evidence="2" id="KW-1185">Reference proteome</keyword>
<dbReference type="Proteomes" id="UP001530400">
    <property type="component" value="Unassembled WGS sequence"/>
</dbReference>
<gene>
    <name evidence="1" type="ORF">ACHAWO_007986</name>
</gene>
<comment type="caution">
    <text evidence="1">The sequence shown here is derived from an EMBL/GenBank/DDBJ whole genome shotgun (WGS) entry which is preliminary data.</text>
</comment>
<protein>
    <submittedName>
        <fullName evidence="1">Uncharacterized protein</fullName>
    </submittedName>
</protein>
<sequence length="149" mass="16873">MPTPLKYRITPSTADAEIISSPVHTIVSKTIFNSLLFRRRSMSSLWRALTHLLALIAQMIDWGGRLLKSREPHDLETSKAKNASWECEPKQNGHKLGLRRNGLRRVSDSMAPLHTAASIGKDILRYSFATASYDDISEVTFVRKDQWGH</sequence>
<dbReference type="AlphaFoldDB" id="A0ABD3PDJ8"/>
<reference evidence="1 2" key="1">
    <citation type="submission" date="2024-10" db="EMBL/GenBank/DDBJ databases">
        <title>Updated reference genomes for cyclostephanoid diatoms.</title>
        <authorList>
            <person name="Roberts W.R."/>
            <person name="Alverson A.J."/>
        </authorList>
    </citation>
    <scope>NUCLEOTIDE SEQUENCE [LARGE SCALE GENOMIC DNA]</scope>
    <source>
        <strain evidence="1 2">AJA010-31</strain>
    </source>
</reference>
<organism evidence="1 2">
    <name type="scientific">Cyclotella atomus</name>
    <dbReference type="NCBI Taxonomy" id="382360"/>
    <lineage>
        <taxon>Eukaryota</taxon>
        <taxon>Sar</taxon>
        <taxon>Stramenopiles</taxon>
        <taxon>Ochrophyta</taxon>
        <taxon>Bacillariophyta</taxon>
        <taxon>Coscinodiscophyceae</taxon>
        <taxon>Thalassiosirophycidae</taxon>
        <taxon>Stephanodiscales</taxon>
        <taxon>Stephanodiscaceae</taxon>
        <taxon>Cyclotella</taxon>
    </lineage>
</organism>
<dbReference type="EMBL" id="JALLPJ020000676">
    <property type="protein sequence ID" value="KAL3785809.1"/>
    <property type="molecule type" value="Genomic_DNA"/>
</dbReference>